<evidence type="ECO:0000313" key="2">
    <source>
        <dbReference type="EMBL" id="AEI37351.1"/>
    </source>
</evidence>
<feature type="signal peptide" evidence="1">
    <location>
        <begin position="1"/>
        <end position="22"/>
    </location>
</feature>
<dbReference type="AlphaFoldDB" id="F8EVE4"/>
<dbReference type="KEGG" id="zmp:Zymop_0448"/>
<dbReference type="PATRIC" id="fig|579138.3.peg.469"/>
<accession>F8EVE4</accession>
<protein>
    <submittedName>
        <fullName evidence="2">Uncharacterized protein</fullName>
    </submittedName>
</protein>
<organism evidence="2 3">
    <name type="scientific">Zymomonas mobilis subsp. pomaceae (strain ATCC 29192 / DSM 22645 / JCM 10191 / CCUG 17912 / NBRC 13757 / NCIMB 11200 / NRRL B-4491 / Barker I)</name>
    <dbReference type="NCBI Taxonomy" id="579138"/>
    <lineage>
        <taxon>Bacteria</taxon>
        <taxon>Pseudomonadati</taxon>
        <taxon>Pseudomonadota</taxon>
        <taxon>Alphaproteobacteria</taxon>
        <taxon>Sphingomonadales</taxon>
        <taxon>Zymomonadaceae</taxon>
        <taxon>Zymomonas</taxon>
    </lineage>
</organism>
<keyword evidence="1" id="KW-0732">Signal</keyword>
<dbReference type="eggNOG" id="ENOG5033NI3">
    <property type="taxonomic scope" value="Bacteria"/>
</dbReference>
<evidence type="ECO:0000256" key="1">
    <source>
        <dbReference type="SAM" id="SignalP"/>
    </source>
</evidence>
<proteinExistence type="predicted"/>
<dbReference type="RefSeq" id="WP_013933750.1">
    <property type="nucleotide sequence ID" value="NC_015709.1"/>
</dbReference>
<reference evidence="2 3" key="1">
    <citation type="journal article" date="2011" name="J. Bacteriol.">
        <title>Genome sequence of the ethanol-producing Zymomonas mobilis subsp. pomaceae lectotype strain ATCC 29192.</title>
        <authorList>
            <person name="Kouvelis V.N."/>
            <person name="Davenport K.W."/>
            <person name="Brettin T.S."/>
            <person name="Bruce D."/>
            <person name="Detter C."/>
            <person name="Han C.S."/>
            <person name="Nolan M."/>
            <person name="Tapia R."/>
            <person name="Damoulaki A."/>
            <person name="Kyrpides N.C."/>
            <person name="Typas M.A."/>
            <person name="Pappas K.M."/>
        </authorList>
    </citation>
    <scope>NUCLEOTIDE SEQUENCE [LARGE SCALE GENOMIC DNA]</scope>
    <source>
        <strain evidence="3">ATCC 29192 / DSM 22645 / JCM 10191 / CCUG 17912 / NBRC 13757 / NCIMB 11200 / NRRL B-4491 / Barker I</strain>
    </source>
</reference>
<dbReference type="EMBL" id="CP002865">
    <property type="protein sequence ID" value="AEI37351.1"/>
    <property type="molecule type" value="Genomic_DNA"/>
</dbReference>
<feature type="chain" id="PRO_5003376494" evidence="1">
    <location>
        <begin position="23"/>
        <end position="74"/>
    </location>
</feature>
<dbReference type="HOGENOM" id="CLU_196924_1_0_5"/>
<name>F8EVE4_ZYMMT</name>
<dbReference type="Proteomes" id="UP000000491">
    <property type="component" value="Chromosome"/>
</dbReference>
<evidence type="ECO:0000313" key="3">
    <source>
        <dbReference type="Proteomes" id="UP000000491"/>
    </source>
</evidence>
<gene>
    <name evidence="2" type="ordered locus">Zymop_0448</name>
</gene>
<sequence length="74" mass="7929">MRILLPALTAFAVLTAAAPAMSAPCRDAKGKFTKCSVEKKTVSKRCRDAKGKFTKCSPEKETADGQTTMMKSST</sequence>